<dbReference type="RefSeq" id="WP_069911310.1">
    <property type="nucleotide sequence ID" value="NZ_LAJE02000285.1"/>
</dbReference>
<reference evidence="1 2" key="1">
    <citation type="journal article" date="2015" name="Genome Announc.">
        <title>Genome Assemblies of Three Soil-Associated Devosia species: D. insulae, D. limi, and D. soli.</title>
        <authorList>
            <person name="Hassan Y.I."/>
            <person name="Lepp D."/>
            <person name="Zhou T."/>
        </authorList>
    </citation>
    <scope>NUCLEOTIDE SEQUENCE [LARGE SCALE GENOMIC DNA]</scope>
    <source>
        <strain evidence="1 2">DS-56</strain>
    </source>
</reference>
<evidence type="ECO:0008006" key="3">
    <source>
        <dbReference type="Google" id="ProtNLM"/>
    </source>
</evidence>
<dbReference type="InterPro" id="IPR050772">
    <property type="entry name" value="Hydratase-Decarb/MhpD_sf"/>
</dbReference>
<dbReference type="Gene3D" id="3.90.850.10">
    <property type="entry name" value="Fumarylacetoacetase-like, C-terminal domain"/>
    <property type="match status" value="1"/>
</dbReference>
<dbReference type="GO" id="GO:0008684">
    <property type="term" value="F:2-oxopent-4-enoate hydratase activity"/>
    <property type="evidence" value="ECO:0007669"/>
    <property type="project" value="TreeGrafter"/>
</dbReference>
<name>A0A1E5XLC1_9HYPH</name>
<dbReference type="PANTHER" id="PTHR30143:SF0">
    <property type="entry name" value="2-KETO-4-PENTENOATE HYDRATASE"/>
    <property type="match status" value="1"/>
</dbReference>
<gene>
    <name evidence="1" type="ORF">VW23_025610</name>
</gene>
<dbReference type="SUPFAM" id="SSF56529">
    <property type="entry name" value="FAH"/>
    <property type="match status" value="1"/>
</dbReference>
<dbReference type="GO" id="GO:0005737">
    <property type="term" value="C:cytoplasm"/>
    <property type="evidence" value="ECO:0007669"/>
    <property type="project" value="TreeGrafter"/>
</dbReference>
<dbReference type="AlphaFoldDB" id="A0A1E5XLC1"/>
<dbReference type="InterPro" id="IPR036663">
    <property type="entry name" value="Fumarylacetoacetase_C_sf"/>
</dbReference>
<dbReference type="OrthoDB" id="7854191at2"/>
<protein>
    <recommendedName>
        <fullName evidence="3">Fumarylacetoacetase-like C-terminal domain-containing protein</fullName>
    </recommendedName>
</protein>
<evidence type="ECO:0000313" key="1">
    <source>
        <dbReference type="EMBL" id="OEO29400.1"/>
    </source>
</evidence>
<dbReference type="Proteomes" id="UP000095463">
    <property type="component" value="Unassembled WGS sequence"/>
</dbReference>
<comment type="caution">
    <text evidence="1">The sequence shown here is derived from an EMBL/GenBank/DDBJ whole genome shotgun (WGS) entry which is preliminary data.</text>
</comment>
<organism evidence="1 2">
    <name type="scientific">Devosia insulae DS-56</name>
    <dbReference type="NCBI Taxonomy" id="1116389"/>
    <lineage>
        <taxon>Bacteria</taxon>
        <taxon>Pseudomonadati</taxon>
        <taxon>Pseudomonadota</taxon>
        <taxon>Alphaproteobacteria</taxon>
        <taxon>Hyphomicrobiales</taxon>
        <taxon>Devosiaceae</taxon>
        <taxon>Devosia</taxon>
    </lineage>
</organism>
<accession>A0A1E5XLC1</accession>
<evidence type="ECO:0000313" key="2">
    <source>
        <dbReference type="Proteomes" id="UP000095463"/>
    </source>
</evidence>
<dbReference type="EMBL" id="LAJE02000285">
    <property type="protein sequence ID" value="OEO29400.1"/>
    <property type="molecule type" value="Genomic_DNA"/>
</dbReference>
<proteinExistence type="predicted"/>
<dbReference type="PANTHER" id="PTHR30143">
    <property type="entry name" value="ACID HYDRATASE"/>
    <property type="match status" value="1"/>
</dbReference>
<sequence>MPTEADLTQQLIEAQRAGRHDVDAVPYAALDRAAALSIQSATMAALGEAPALLKTIVAPDGLGACAPIYRSRVGNSGAFQLSSPTIVGLEVEVGLVLASDLTTDAANRDEIDIIEAISHYFVGIEVCGTRYADRSLAGAYGGLADNATAYGYVIDPTHRDAGAEIGNYDVHLEFAGQQIWSAPAKHSFGTVLNSFIAYAKNQNPAFPLKAGTVVTTGSLCGLVPIAGAGHVVGRLGNHAVSFDIT</sequence>
<keyword evidence="2" id="KW-1185">Reference proteome</keyword>